<sequence length="200" mass="21015">MSEESTAAAYAARAGEYTAALGSIAAMHEQDRALISAWASSATGPILDAGCGPGHWSGWLHGRGHDVVGIDLVPEFVDSARARFPGVRFERGSLADLAAGDPVGGILAWYSLIHTAPEEVPGILEGFRARLASGGTVLLGFFEGPSRQSFHHAVAPAYYWSAEDLSDLLRGAGFAVGATDRRASPEHRPHAAVAARRRDG</sequence>
<comment type="caution">
    <text evidence="5">The sequence shown here is derived from an EMBL/GenBank/DDBJ whole genome shotgun (WGS) entry which is preliminary data.</text>
</comment>
<evidence type="ECO:0000259" key="4">
    <source>
        <dbReference type="Pfam" id="PF13649"/>
    </source>
</evidence>
<dbReference type="Gene3D" id="3.40.50.150">
    <property type="entry name" value="Vaccinia Virus protein VP39"/>
    <property type="match status" value="1"/>
</dbReference>
<dbReference type="SUPFAM" id="SSF53335">
    <property type="entry name" value="S-adenosyl-L-methionine-dependent methyltransferases"/>
    <property type="match status" value="1"/>
</dbReference>
<dbReference type="EMBL" id="BMXK01000005">
    <property type="protein sequence ID" value="GHD05060.1"/>
    <property type="molecule type" value="Genomic_DNA"/>
</dbReference>
<dbReference type="PANTHER" id="PTHR43861:SF1">
    <property type="entry name" value="TRANS-ACONITATE 2-METHYLTRANSFERASE"/>
    <property type="match status" value="1"/>
</dbReference>
<dbReference type="PANTHER" id="PTHR43861">
    <property type="entry name" value="TRANS-ACONITATE 2-METHYLTRANSFERASE-RELATED"/>
    <property type="match status" value="1"/>
</dbReference>
<keyword evidence="2" id="KW-0808">Transferase</keyword>
<feature type="region of interest" description="Disordered" evidence="3">
    <location>
        <begin position="180"/>
        <end position="200"/>
    </location>
</feature>
<dbReference type="RefSeq" id="WP_229790994.1">
    <property type="nucleotide sequence ID" value="NZ_BMXK01000005.1"/>
</dbReference>
<reference evidence="6" key="1">
    <citation type="journal article" date="2019" name="Int. J. Syst. Evol. Microbiol.">
        <title>The Global Catalogue of Microorganisms (GCM) 10K type strain sequencing project: providing services to taxonomists for standard genome sequencing and annotation.</title>
        <authorList>
            <consortium name="The Broad Institute Genomics Platform"/>
            <consortium name="The Broad Institute Genome Sequencing Center for Infectious Disease"/>
            <person name="Wu L."/>
            <person name="Ma J."/>
        </authorList>
    </citation>
    <scope>NUCLEOTIDE SEQUENCE [LARGE SCALE GENOMIC DNA]</scope>
    <source>
        <strain evidence="6">KCTC 19466</strain>
    </source>
</reference>
<evidence type="ECO:0000256" key="1">
    <source>
        <dbReference type="ARBA" id="ARBA00022603"/>
    </source>
</evidence>
<dbReference type="CDD" id="cd02440">
    <property type="entry name" value="AdoMet_MTases"/>
    <property type="match status" value="1"/>
</dbReference>
<organism evidence="5 6">
    <name type="scientific">Zhihengliuella salsuginis</name>
    <dbReference type="NCBI Taxonomy" id="578222"/>
    <lineage>
        <taxon>Bacteria</taxon>
        <taxon>Bacillati</taxon>
        <taxon>Actinomycetota</taxon>
        <taxon>Actinomycetes</taxon>
        <taxon>Micrococcales</taxon>
        <taxon>Micrococcaceae</taxon>
        <taxon>Zhihengliuella</taxon>
    </lineage>
</organism>
<evidence type="ECO:0000256" key="3">
    <source>
        <dbReference type="SAM" id="MobiDB-lite"/>
    </source>
</evidence>
<name>A0ABQ3GGC7_9MICC</name>
<feature type="domain" description="Methyltransferase" evidence="4">
    <location>
        <begin position="46"/>
        <end position="135"/>
    </location>
</feature>
<protein>
    <recommendedName>
        <fullName evidence="4">Methyltransferase domain-containing protein</fullName>
    </recommendedName>
</protein>
<evidence type="ECO:0000256" key="2">
    <source>
        <dbReference type="ARBA" id="ARBA00022679"/>
    </source>
</evidence>
<gene>
    <name evidence="5" type="ORF">GCM10008096_13440</name>
</gene>
<proteinExistence type="predicted"/>
<dbReference type="InterPro" id="IPR041698">
    <property type="entry name" value="Methyltransf_25"/>
</dbReference>
<evidence type="ECO:0000313" key="6">
    <source>
        <dbReference type="Proteomes" id="UP000642819"/>
    </source>
</evidence>
<dbReference type="Proteomes" id="UP000642819">
    <property type="component" value="Unassembled WGS sequence"/>
</dbReference>
<accession>A0ABQ3GGC7</accession>
<keyword evidence="6" id="KW-1185">Reference proteome</keyword>
<dbReference type="Pfam" id="PF13649">
    <property type="entry name" value="Methyltransf_25"/>
    <property type="match status" value="1"/>
</dbReference>
<dbReference type="InterPro" id="IPR029063">
    <property type="entry name" value="SAM-dependent_MTases_sf"/>
</dbReference>
<keyword evidence="1" id="KW-0489">Methyltransferase</keyword>
<evidence type="ECO:0000313" key="5">
    <source>
        <dbReference type="EMBL" id="GHD05060.1"/>
    </source>
</evidence>
<feature type="compositionally biased region" description="Basic and acidic residues" evidence="3">
    <location>
        <begin position="180"/>
        <end position="189"/>
    </location>
</feature>